<dbReference type="PANTHER" id="PTHR33969">
    <property type="entry name" value="SEGREGATION AND CONDENSATION PROTEIN A"/>
    <property type="match status" value="1"/>
</dbReference>
<name>A0A133VM59_9EURY</name>
<dbReference type="Proteomes" id="UP000070263">
    <property type="component" value="Unassembled WGS sequence"/>
</dbReference>
<proteinExistence type="predicted"/>
<comment type="caution">
    <text evidence="1">The sequence shown here is derived from an EMBL/GenBank/DDBJ whole genome shotgun (WGS) entry which is preliminary data.</text>
</comment>
<evidence type="ECO:0008006" key="3">
    <source>
        <dbReference type="Google" id="ProtNLM"/>
    </source>
</evidence>
<dbReference type="Gene3D" id="1.10.10.580">
    <property type="entry name" value="Structural maintenance of chromosome 1. Chain E"/>
    <property type="match status" value="1"/>
</dbReference>
<evidence type="ECO:0000313" key="1">
    <source>
        <dbReference type="EMBL" id="KXB07532.1"/>
    </source>
</evidence>
<dbReference type="Pfam" id="PF02616">
    <property type="entry name" value="SMC_ScpA"/>
    <property type="match status" value="1"/>
</dbReference>
<dbReference type="InterPro" id="IPR003768">
    <property type="entry name" value="ScpA"/>
</dbReference>
<keyword evidence="2" id="KW-1185">Reference proteome</keyword>
<evidence type="ECO:0000313" key="2">
    <source>
        <dbReference type="Proteomes" id="UP000070263"/>
    </source>
</evidence>
<gene>
    <name evidence="1" type="ORF">AKJ51_01175</name>
</gene>
<dbReference type="PANTHER" id="PTHR33969:SF2">
    <property type="entry name" value="SEGREGATION AND CONDENSATION PROTEIN A"/>
    <property type="match status" value="1"/>
</dbReference>
<reference evidence="1 2" key="1">
    <citation type="journal article" date="2016" name="Sci. Rep.">
        <title>Metabolic traits of an uncultured archaeal lineage -MSBL1- from brine pools of the Red Sea.</title>
        <authorList>
            <person name="Mwirichia R."/>
            <person name="Alam I."/>
            <person name="Rashid M."/>
            <person name="Vinu M."/>
            <person name="Ba-Alawi W."/>
            <person name="Anthony Kamau A."/>
            <person name="Kamanda Ngugi D."/>
            <person name="Goker M."/>
            <person name="Klenk H.P."/>
            <person name="Bajic V."/>
            <person name="Stingl U."/>
        </authorList>
    </citation>
    <scope>NUCLEOTIDE SEQUENCE [LARGE SCALE GENOMIC DNA]</scope>
    <source>
        <strain evidence="1">SCGC-AAA382A20</strain>
    </source>
</reference>
<sequence length="223" mass="25915">MAVIFDQPFQILLELARDKKIDPWDVDIDKVANLYVEKIRTMERLDLRISGRALFSASTLLRMKADNPPYNGNGEEEDEIIEDLNFDMPELGPINIIRQNPQQITLSDLASSLQEALEKSESERTKKKNVPKAEDVVWELDDYHLNIEEHIEEFHKKISLLVTLGEKINFKQLLPEESKIEVCRNLLLSLFLASNGKINLHQKEHFEEIYIELVEPYEEENGN</sequence>
<organism evidence="1 2">
    <name type="scientific">candidate division MSBL1 archaeon SCGC-AAA382A20</name>
    <dbReference type="NCBI Taxonomy" id="1698280"/>
    <lineage>
        <taxon>Archaea</taxon>
        <taxon>Methanobacteriati</taxon>
        <taxon>Methanobacteriota</taxon>
        <taxon>candidate division MSBL1</taxon>
    </lineage>
</organism>
<protein>
    <recommendedName>
        <fullName evidence="3">Chromosome segregation protein ScpA</fullName>
    </recommendedName>
</protein>
<accession>A0A133VM59</accession>
<dbReference type="Gene3D" id="6.10.250.2410">
    <property type="match status" value="1"/>
</dbReference>
<dbReference type="AlphaFoldDB" id="A0A133VM59"/>
<dbReference type="InterPro" id="IPR023093">
    <property type="entry name" value="ScpA-like_C"/>
</dbReference>
<dbReference type="EMBL" id="LHYE01000007">
    <property type="protein sequence ID" value="KXB07532.1"/>
    <property type="molecule type" value="Genomic_DNA"/>
</dbReference>